<gene>
    <name evidence="1" type="ORF">P154DRAFT_198229</name>
</gene>
<name>A0A6A5WID7_9PLEO</name>
<reference evidence="1" key="1">
    <citation type="journal article" date="2020" name="Stud. Mycol.">
        <title>101 Dothideomycetes genomes: a test case for predicting lifestyles and emergence of pathogens.</title>
        <authorList>
            <person name="Haridas S."/>
            <person name="Albert R."/>
            <person name="Binder M."/>
            <person name="Bloem J."/>
            <person name="Labutti K."/>
            <person name="Salamov A."/>
            <person name="Andreopoulos B."/>
            <person name="Baker S."/>
            <person name="Barry K."/>
            <person name="Bills G."/>
            <person name="Bluhm B."/>
            <person name="Cannon C."/>
            <person name="Castanera R."/>
            <person name="Culley D."/>
            <person name="Daum C."/>
            <person name="Ezra D."/>
            <person name="Gonzalez J."/>
            <person name="Henrissat B."/>
            <person name="Kuo A."/>
            <person name="Liang C."/>
            <person name="Lipzen A."/>
            <person name="Lutzoni F."/>
            <person name="Magnuson J."/>
            <person name="Mondo S."/>
            <person name="Nolan M."/>
            <person name="Ohm R."/>
            <person name="Pangilinan J."/>
            <person name="Park H.-J."/>
            <person name="Ramirez L."/>
            <person name="Alfaro M."/>
            <person name="Sun H."/>
            <person name="Tritt A."/>
            <person name="Yoshinaga Y."/>
            <person name="Zwiers L.-H."/>
            <person name="Turgeon B."/>
            <person name="Goodwin S."/>
            <person name="Spatafora J."/>
            <person name="Crous P."/>
            <person name="Grigoriev I."/>
        </authorList>
    </citation>
    <scope>NUCLEOTIDE SEQUENCE</scope>
    <source>
        <strain evidence="1">CBS 123094</strain>
    </source>
</reference>
<dbReference type="Proteomes" id="UP000799779">
    <property type="component" value="Unassembled WGS sequence"/>
</dbReference>
<organism evidence="1 2">
    <name type="scientific">Amniculicola lignicola CBS 123094</name>
    <dbReference type="NCBI Taxonomy" id="1392246"/>
    <lineage>
        <taxon>Eukaryota</taxon>
        <taxon>Fungi</taxon>
        <taxon>Dikarya</taxon>
        <taxon>Ascomycota</taxon>
        <taxon>Pezizomycotina</taxon>
        <taxon>Dothideomycetes</taxon>
        <taxon>Pleosporomycetidae</taxon>
        <taxon>Pleosporales</taxon>
        <taxon>Amniculicolaceae</taxon>
        <taxon>Amniculicola</taxon>
    </lineage>
</organism>
<dbReference type="AlphaFoldDB" id="A0A6A5WID7"/>
<keyword evidence="2" id="KW-1185">Reference proteome</keyword>
<evidence type="ECO:0000313" key="2">
    <source>
        <dbReference type="Proteomes" id="UP000799779"/>
    </source>
</evidence>
<accession>A0A6A5WID7</accession>
<evidence type="ECO:0000313" key="1">
    <source>
        <dbReference type="EMBL" id="KAF2000569.1"/>
    </source>
</evidence>
<protein>
    <submittedName>
        <fullName evidence="1">Uncharacterized protein</fullName>
    </submittedName>
</protein>
<proteinExistence type="predicted"/>
<sequence>MMLVGLETCTELDPGPPVAPFRGTSTRLYYPNLPFLHIHSSIWESVRPKGVPAPPPLPSCL</sequence>
<dbReference type="EMBL" id="ML977588">
    <property type="protein sequence ID" value="KAF2000569.1"/>
    <property type="molecule type" value="Genomic_DNA"/>
</dbReference>